<evidence type="ECO:0000259" key="9">
    <source>
        <dbReference type="Pfam" id="PF13847"/>
    </source>
</evidence>
<dbReference type="SUPFAM" id="SSF53335">
    <property type="entry name" value="S-adenosyl-L-methionine-dependent methyltransferases"/>
    <property type="match status" value="1"/>
</dbReference>
<evidence type="ECO:0000256" key="7">
    <source>
        <dbReference type="ARBA" id="ARBA00047943"/>
    </source>
</evidence>
<keyword evidence="10" id="KW-0489">Methyltransferase</keyword>
<dbReference type="PANTHER" id="PTHR43675:SF8">
    <property type="entry name" value="ARSENITE METHYLTRANSFERASE"/>
    <property type="match status" value="1"/>
</dbReference>
<dbReference type="CDD" id="cd02440">
    <property type="entry name" value="AdoMet_MTases"/>
    <property type="match status" value="1"/>
</dbReference>
<evidence type="ECO:0000256" key="5">
    <source>
        <dbReference type="ARBA" id="ARBA00034545"/>
    </source>
</evidence>
<comment type="catalytic activity">
    <reaction evidence="8">
        <text>arsenic triglutathione + 3 [thioredoxin]-dithiol + 3 S-adenosyl-L-methionine = trimethylarsine + 3 [thioredoxin]-disulfide + 3 glutathione + 3 S-adenosyl-L-homocysteine + 3 H(+)</text>
        <dbReference type="Rhea" id="RHEA:69432"/>
        <dbReference type="Rhea" id="RHEA-COMP:10698"/>
        <dbReference type="Rhea" id="RHEA-COMP:10700"/>
        <dbReference type="ChEBI" id="CHEBI:15378"/>
        <dbReference type="ChEBI" id="CHEBI:27130"/>
        <dbReference type="ChEBI" id="CHEBI:29950"/>
        <dbReference type="ChEBI" id="CHEBI:50058"/>
        <dbReference type="ChEBI" id="CHEBI:57856"/>
        <dbReference type="ChEBI" id="CHEBI:57925"/>
        <dbReference type="ChEBI" id="CHEBI:59789"/>
        <dbReference type="ChEBI" id="CHEBI:183640"/>
        <dbReference type="EC" id="2.1.1.137"/>
    </reaction>
</comment>
<gene>
    <name evidence="10" type="ORF">C5689_15895</name>
</gene>
<evidence type="ECO:0000256" key="6">
    <source>
        <dbReference type="ARBA" id="ARBA00047941"/>
    </source>
</evidence>
<keyword evidence="11" id="KW-1185">Reference proteome</keyword>
<dbReference type="OrthoDB" id="9765084at2"/>
<organism evidence="10 11">
    <name type="scientific">Methylosinus sporium</name>
    <dbReference type="NCBI Taxonomy" id="428"/>
    <lineage>
        <taxon>Bacteria</taxon>
        <taxon>Pseudomonadati</taxon>
        <taxon>Pseudomonadota</taxon>
        <taxon>Alphaproteobacteria</taxon>
        <taxon>Hyphomicrobiales</taxon>
        <taxon>Methylocystaceae</taxon>
        <taxon>Methylosinus</taxon>
    </lineage>
</organism>
<dbReference type="Proteomes" id="UP000245137">
    <property type="component" value="Unassembled WGS sequence"/>
</dbReference>
<accession>A0A2U1SMS0</accession>
<evidence type="ECO:0000313" key="10">
    <source>
        <dbReference type="EMBL" id="PWB92909.1"/>
    </source>
</evidence>
<proteinExistence type="inferred from homology"/>
<sequence length="344" mass="37611">MDIDAVKTYYGKTLSGSGDLKTTACAANDMPARIKALLANIHEEVLAKYYGCGLVVPELLEGRRVLDLGCGSGRDVYALSQLVGPAGEVVGVDMTPEQLQTARAHADWHMHRFGYDRPNVGFLEGFIEKLDSLGLEPQSFDVIVSNCVVNLSVDKPAVLKGVFDLLKPGGEFYFADMYADRRMSEALRKDPVVYGEGLGGALYWSDFLTLAKAAGFGDPRLVTSRPLAITDPEVEKKIGAARFYSAAYRLFKIEGLEPTCEDYGQRVVYKGGEADGLRSFMLDSRHLFEQGRAYPVCGNTWRILKQSRLAACFDFLGDFATHLGSFQGCGTNIPVTDVGEQNVS</sequence>
<name>A0A2U1SMS0_METSR</name>
<comment type="catalytic activity">
    <reaction evidence="6">
        <text>arsenic triglutathione + [thioredoxin]-dithiol + S-adenosyl-L-methionine + 2 H2O = methylarsonous acid + [thioredoxin]-disulfide + 3 glutathione + S-adenosyl-L-homocysteine + H(+)</text>
        <dbReference type="Rhea" id="RHEA:69460"/>
        <dbReference type="Rhea" id="RHEA-COMP:10698"/>
        <dbReference type="Rhea" id="RHEA-COMP:10700"/>
        <dbReference type="ChEBI" id="CHEBI:15377"/>
        <dbReference type="ChEBI" id="CHEBI:15378"/>
        <dbReference type="ChEBI" id="CHEBI:17826"/>
        <dbReference type="ChEBI" id="CHEBI:29950"/>
        <dbReference type="ChEBI" id="CHEBI:50058"/>
        <dbReference type="ChEBI" id="CHEBI:57856"/>
        <dbReference type="ChEBI" id="CHEBI:57925"/>
        <dbReference type="ChEBI" id="CHEBI:59789"/>
        <dbReference type="ChEBI" id="CHEBI:183640"/>
        <dbReference type="EC" id="2.1.1.137"/>
    </reaction>
</comment>
<evidence type="ECO:0000256" key="8">
    <source>
        <dbReference type="ARBA" id="ARBA00048428"/>
    </source>
</evidence>
<dbReference type="EMBL" id="PUIV01000033">
    <property type="protein sequence ID" value="PWB92909.1"/>
    <property type="molecule type" value="Genomic_DNA"/>
</dbReference>
<evidence type="ECO:0000256" key="2">
    <source>
        <dbReference type="ARBA" id="ARBA00022691"/>
    </source>
</evidence>
<dbReference type="PANTHER" id="PTHR43675">
    <property type="entry name" value="ARSENITE METHYLTRANSFERASE"/>
    <property type="match status" value="1"/>
</dbReference>
<reference evidence="10 11" key="1">
    <citation type="journal article" date="2018" name="Appl. Microbiol. Biotechnol.">
        <title>Co-cultivation of the strictly anaerobic methanogen Methanosarcina barkeri with aerobic methanotrophs in an oxygen-limited membrane bioreactor.</title>
        <authorList>
            <person name="In 't Zandt M.H."/>
            <person name="van den Bosch T.J.M."/>
            <person name="Rijkers R."/>
            <person name="van Kessel M.A.H.J."/>
            <person name="Jetten M.S.M."/>
            <person name="Welte C.U."/>
        </authorList>
    </citation>
    <scope>NUCLEOTIDE SEQUENCE [LARGE SCALE GENOMIC DNA]</scope>
    <source>
        <strain evidence="10 11">DSM 17706</strain>
    </source>
</reference>
<comment type="catalytic activity">
    <reaction evidence="7">
        <text>arsenic triglutathione + 2 [thioredoxin]-dithiol + 2 S-adenosyl-L-methionine + H2O = dimethylarsinous acid + 2 [thioredoxin]-disulfide + 3 glutathione + 2 S-adenosyl-L-homocysteine + 2 H(+)</text>
        <dbReference type="Rhea" id="RHEA:69464"/>
        <dbReference type="Rhea" id="RHEA-COMP:10698"/>
        <dbReference type="Rhea" id="RHEA-COMP:10700"/>
        <dbReference type="ChEBI" id="CHEBI:15377"/>
        <dbReference type="ChEBI" id="CHEBI:15378"/>
        <dbReference type="ChEBI" id="CHEBI:23808"/>
        <dbReference type="ChEBI" id="CHEBI:29950"/>
        <dbReference type="ChEBI" id="CHEBI:50058"/>
        <dbReference type="ChEBI" id="CHEBI:57856"/>
        <dbReference type="ChEBI" id="CHEBI:57925"/>
        <dbReference type="ChEBI" id="CHEBI:59789"/>
        <dbReference type="ChEBI" id="CHEBI:183640"/>
        <dbReference type="EC" id="2.1.1.137"/>
    </reaction>
</comment>
<dbReference type="InterPro" id="IPR026669">
    <property type="entry name" value="Arsenite_MeTrfase-like"/>
</dbReference>
<dbReference type="AlphaFoldDB" id="A0A2U1SMS0"/>
<evidence type="ECO:0000313" key="11">
    <source>
        <dbReference type="Proteomes" id="UP000245137"/>
    </source>
</evidence>
<evidence type="ECO:0000256" key="4">
    <source>
        <dbReference type="ARBA" id="ARBA00034521"/>
    </source>
</evidence>
<comment type="caution">
    <text evidence="10">The sequence shown here is derived from an EMBL/GenBank/DDBJ whole genome shotgun (WGS) entry which is preliminary data.</text>
</comment>
<protein>
    <recommendedName>
        <fullName evidence="5">Arsenite methyltransferase</fullName>
        <ecNumber evidence="4">2.1.1.137</ecNumber>
    </recommendedName>
</protein>
<dbReference type="Pfam" id="PF13847">
    <property type="entry name" value="Methyltransf_31"/>
    <property type="match status" value="1"/>
</dbReference>
<dbReference type="InterPro" id="IPR025714">
    <property type="entry name" value="Methyltranfer_dom"/>
</dbReference>
<dbReference type="InterPro" id="IPR029063">
    <property type="entry name" value="SAM-dependent_MTases_sf"/>
</dbReference>
<keyword evidence="1 10" id="KW-0808">Transferase</keyword>
<evidence type="ECO:0000256" key="3">
    <source>
        <dbReference type="ARBA" id="ARBA00034487"/>
    </source>
</evidence>
<evidence type="ECO:0000256" key="1">
    <source>
        <dbReference type="ARBA" id="ARBA00022679"/>
    </source>
</evidence>
<dbReference type="Gene3D" id="3.40.5.100">
    <property type="match status" value="1"/>
</dbReference>
<comment type="similarity">
    <text evidence="3">Belongs to the methyltransferase superfamily. Arsenite methyltransferase family.</text>
</comment>
<keyword evidence="2" id="KW-0949">S-adenosyl-L-methionine</keyword>
<dbReference type="EC" id="2.1.1.137" evidence="4"/>
<dbReference type="RefSeq" id="WP_108918234.1">
    <property type="nucleotide sequence ID" value="NZ_BGJY01000025.1"/>
</dbReference>
<dbReference type="GO" id="GO:0030791">
    <property type="term" value="F:arsenite methyltransferase activity"/>
    <property type="evidence" value="ECO:0007669"/>
    <property type="project" value="UniProtKB-EC"/>
</dbReference>
<dbReference type="Gene3D" id="3.40.50.150">
    <property type="entry name" value="Vaccinia Virus protein VP39"/>
    <property type="match status" value="1"/>
</dbReference>
<feature type="domain" description="Methyltransferase" evidence="9">
    <location>
        <begin position="61"/>
        <end position="215"/>
    </location>
</feature>
<dbReference type="GO" id="GO:0032259">
    <property type="term" value="P:methylation"/>
    <property type="evidence" value="ECO:0007669"/>
    <property type="project" value="UniProtKB-KW"/>
</dbReference>